<dbReference type="SUPFAM" id="SSF52025">
    <property type="entry name" value="PA domain"/>
    <property type="match status" value="1"/>
</dbReference>
<organism evidence="3 4">
    <name type="scientific">Agromyces luteolus</name>
    <dbReference type="NCBI Taxonomy" id="88373"/>
    <lineage>
        <taxon>Bacteria</taxon>
        <taxon>Bacillati</taxon>
        <taxon>Actinomycetota</taxon>
        <taxon>Actinomycetes</taxon>
        <taxon>Micrococcales</taxon>
        <taxon>Microbacteriaceae</taxon>
        <taxon>Agromyces</taxon>
    </lineage>
</organism>
<accession>A0A7C9HH21</accession>
<evidence type="ECO:0000259" key="1">
    <source>
        <dbReference type="Pfam" id="PF02225"/>
    </source>
</evidence>
<dbReference type="InterPro" id="IPR003137">
    <property type="entry name" value="PA_domain"/>
</dbReference>
<dbReference type="Gene3D" id="3.50.30.30">
    <property type="match status" value="1"/>
</dbReference>
<evidence type="ECO:0000313" key="3">
    <source>
        <dbReference type="EMBL" id="MUN06746.1"/>
    </source>
</evidence>
<protein>
    <submittedName>
        <fullName evidence="3">M20/M25/M40 family metallo-hydrolase</fullName>
    </submittedName>
</protein>
<dbReference type="Pfam" id="PF04389">
    <property type="entry name" value="Peptidase_M28"/>
    <property type="match status" value="1"/>
</dbReference>
<name>A0A7C9HH21_9MICO</name>
<sequence length="464" mass="48415">MEHLEAFQAIADANDDNRAAGTSGHDASVDYVEGILDAAGYDTWRQPFSYERTDFGDSALQQVAPNAVDYVLGLDFFPMDFSGEGDVTADVVPVDVNLTGDHASSSGCEASDFTGFPAGAIALIQRGTCAFGVKADNAVAANASGVIVFNQGNVVPGDDRLGLFGGTLGEPVRTIPVVSAPYALGAEWVGIANSTGLEMRLNLEAEVVTVETENLLADTPSGRTDRTVVVGGHLDSVAEGPGINDNGSGTAAILETALQMSELGIDPENRVRFAFWSGEEDGLIGSSYYVSQLTSREIKDTALNLNFDMVGSPNAAYFVYDGDGDAFGLSGPTGSAVIEDVFTDFFGSQGEYTDPTAFDGRSDYFGFINAGIPAGGLFTGAEGIKSAEQEARYGGQAGIAFDPCYHAACDTIDNIDDDALDIMSDAIAHSTLTFAETTSAVPGTGKGKGKGTVEWQYQGNSALR</sequence>
<feature type="domain" description="Peptidase M28" evidence="2">
    <location>
        <begin position="214"/>
        <end position="429"/>
    </location>
</feature>
<dbReference type="Gene3D" id="3.40.630.10">
    <property type="entry name" value="Zn peptidases"/>
    <property type="match status" value="2"/>
</dbReference>
<dbReference type="OrthoDB" id="345880at2"/>
<evidence type="ECO:0000313" key="4">
    <source>
        <dbReference type="Proteomes" id="UP000480122"/>
    </source>
</evidence>
<gene>
    <name evidence="3" type="ORF">GLX25_06390</name>
</gene>
<dbReference type="EMBL" id="WODA01000008">
    <property type="protein sequence ID" value="MUN06746.1"/>
    <property type="molecule type" value="Genomic_DNA"/>
</dbReference>
<reference evidence="3 4" key="1">
    <citation type="submission" date="2019-11" db="EMBL/GenBank/DDBJ databases">
        <title>Agromyces kandeliae sp. nov., isolated from mangrove soil.</title>
        <authorList>
            <person name="Wang R."/>
        </authorList>
    </citation>
    <scope>NUCLEOTIDE SEQUENCE [LARGE SCALE GENOMIC DNA]</scope>
    <source>
        <strain evidence="3 4">JCM 11431</strain>
    </source>
</reference>
<feature type="domain" description="PA" evidence="1">
    <location>
        <begin position="87"/>
        <end position="187"/>
    </location>
</feature>
<dbReference type="InterPro" id="IPR045175">
    <property type="entry name" value="M28_fam"/>
</dbReference>
<dbReference type="GO" id="GO:0006508">
    <property type="term" value="P:proteolysis"/>
    <property type="evidence" value="ECO:0007669"/>
    <property type="project" value="InterPro"/>
</dbReference>
<dbReference type="PANTHER" id="PTHR12147">
    <property type="entry name" value="METALLOPEPTIDASE M28 FAMILY MEMBER"/>
    <property type="match status" value="1"/>
</dbReference>
<proteinExistence type="predicted"/>
<dbReference type="Pfam" id="PF02225">
    <property type="entry name" value="PA"/>
    <property type="match status" value="1"/>
</dbReference>
<dbReference type="InterPro" id="IPR046450">
    <property type="entry name" value="PA_dom_sf"/>
</dbReference>
<comment type="caution">
    <text evidence="3">The sequence shown here is derived from an EMBL/GenBank/DDBJ whole genome shotgun (WGS) entry which is preliminary data.</text>
</comment>
<keyword evidence="4" id="KW-1185">Reference proteome</keyword>
<dbReference type="AlphaFoldDB" id="A0A7C9HH21"/>
<dbReference type="Proteomes" id="UP000480122">
    <property type="component" value="Unassembled WGS sequence"/>
</dbReference>
<keyword evidence="3" id="KW-0378">Hydrolase</keyword>
<dbReference type="InterPro" id="IPR007484">
    <property type="entry name" value="Peptidase_M28"/>
</dbReference>
<evidence type="ECO:0000259" key="2">
    <source>
        <dbReference type="Pfam" id="PF04389"/>
    </source>
</evidence>
<dbReference type="SUPFAM" id="SSF53187">
    <property type="entry name" value="Zn-dependent exopeptidases"/>
    <property type="match status" value="1"/>
</dbReference>
<dbReference type="PANTHER" id="PTHR12147:SF26">
    <property type="entry name" value="PEPTIDASE M28 DOMAIN-CONTAINING PROTEIN"/>
    <property type="match status" value="1"/>
</dbReference>
<dbReference type="GO" id="GO:0008235">
    <property type="term" value="F:metalloexopeptidase activity"/>
    <property type="evidence" value="ECO:0007669"/>
    <property type="project" value="InterPro"/>
</dbReference>